<protein>
    <submittedName>
        <fullName evidence="2">Uncharacterized protein</fullName>
    </submittedName>
</protein>
<feature type="transmembrane region" description="Helical" evidence="1">
    <location>
        <begin position="53"/>
        <end position="77"/>
    </location>
</feature>
<dbReference type="Proteomes" id="UP000061512">
    <property type="component" value="Unassembled WGS sequence"/>
</dbReference>
<name>A0A132F8F4_9BURK</name>
<organism evidence="2 3">
    <name type="scientific">Burkholderia pseudomultivorans</name>
    <dbReference type="NCBI Taxonomy" id="1207504"/>
    <lineage>
        <taxon>Bacteria</taxon>
        <taxon>Pseudomonadati</taxon>
        <taxon>Pseudomonadota</taxon>
        <taxon>Betaproteobacteria</taxon>
        <taxon>Burkholderiales</taxon>
        <taxon>Burkholderiaceae</taxon>
        <taxon>Burkholderia</taxon>
        <taxon>Burkholderia cepacia complex</taxon>
    </lineage>
</organism>
<keyword evidence="1" id="KW-0812">Transmembrane</keyword>
<evidence type="ECO:0000313" key="2">
    <source>
        <dbReference type="EMBL" id="KWF72256.1"/>
    </source>
</evidence>
<dbReference type="AlphaFoldDB" id="A0A132F8F4"/>
<keyword evidence="1" id="KW-1133">Transmembrane helix</keyword>
<comment type="caution">
    <text evidence="2">The sequence shown here is derived from an EMBL/GenBank/DDBJ whole genome shotgun (WGS) entry which is preliminary data.</text>
</comment>
<sequence length="193" mass="20605">MSIATILRRWLAGMRTAAPAGAADGRLRGAGRGRAMPSVRALRWRAPWLRWQILSWIAMTLLAPPFWSIGTLLLINPSSDQPFFWSAAMAIVPIANGVAIVAANQHHHRTPFTRRRTVAAHCFGVAMPLACALFALLLWHADAIAGLIGPLALSPGGARDTSLAAWVAALVAGFGFASSAHASMLHAWLAFEA</sequence>
<feature type="transmembrane region" description="Helical" evidence="1">
    <location>
        <begin position="83"/>
        <end position="106"/>
    </location>
</feature>
<gene>
    <name evidence="2" type="ORF">WT57_06515</name>
</gene>
<accession>A0A132F8F4</accession>
<feature type="transmembrane region" description="Helical" evidence="1">
    <location>
        <begin position="163"/>
        <end position="191"/>
    </location>
</feature>
<dbReference type="EMBL" id="LPJX01000001">
    <property type="protein sequence ID" value="KWF72256.1"/>
    <property type="molecule type" value="Genomic_DNA"/>
</dbReference>
<evidence type="ECO:0000313" key="3">
    <source>
        <dbReference type="Proteomes" id="UP000061512"/>
    </source>
</evidence>
<feature type="transmembrane region" description="Helical" evidence="1">
    <location>
        <begin position="118"/>
        <end position="141"/>
    </location>
</feature>
<dbReference type="RefSeq" id="WP_060295680.1">
    <property type="nucleotide sequence ID" value="NZ_LPJX01000001.1"/>
</dbReference>
<evidence type="ECO:0000256" key="1">
    <source>
        <dbReference type="SAM" id="Phobius"/>
    </source>
</evidence>
<proteinExistence type="predicted"/>
<keyword evidence="1" id="KW-0472">Membrane</keyword>
<reference evidence="2 3" key="1">
    <citation type="submission" date="2015-11" db="EMBL/GenBank/DDBJ databases">
        <title>Expanding the genomic diversity of Burkholderia species for the development of highly accurate diagnostics.</title>
        <authorList>
            <person name="Sahl J."/>
            <person name="Keim P."/>
            <person name="Wagner D."/>
        </authorList>
    </citation>
    <scope>NUCLEOTIDE SEQUENCE [LARGE SCALE GENOMIC DNA]</scope>
    <source>
        <strain evidence="2 3">MSMB574WGS</strain>
    </source>
</reference>